<proteinExistence type="predicted"/>
<name>A0ACC1R2Q7_9HYPO</name>
<evidence type="ECO:0000313" key="1">
    <source>
        <dbReference type="EMBL" id="KAJ3496774.1"/>
    </source>
</evidence>
<accession>A0ACC1R2Q7</accession>
<evidence type="ECO:0000313" key="2">
    <source>
        <dbReference type="Proteomes" id="UP001148737"/>
    </source>
</evidence>
<sequence>MKLIALSTLLFAAGGLSQSCPSNPPSTGPNGTAPTVPAACKTSNPVCTSYQEKLYHMKMFYNRKNGTTPEEFNRYWAYEHGKLTQPFHIRIGVIKYQQYHSTPEFRDQGKVEGAPPTMEFDGSSEYWARDVQTFKNMLADEEYQTKIAPDEANFLDPQSVRMIIGVDYIVVDNQNAITEHGRQF</sequence>
<organism evidence="1 2">
    <name type="scientific">Lecanicillium saksenae</name>
    <dbReference type="NCBI Taxonomy" id="468837"/>
    <lineage>
        <taxon>Eukaryota</taxon>
        <taxon>Fungi</taxon>
        <taxon>Dikarya</taxon>
        <taxon>Ascomycota</taxon>
        <taxon>Pezizomycotina</taxon>
        <taxon>Sordariomycetes</taxon>
        <taxon>Hypocreomycetidae</taxon>
        <taxon>Hypocreales</taxon>
        <taxon>Cordycipitaceae</taxon>
        <taxon>Lecanicillium</taxon>
    </lineage>
</organism>
<dbReference type="Proteomes" id="UP001148737">
    <property type="component" value="Unassembled WGS sequence"/>
</dbReference>
<protein>
    <submittedName>
        <fullName evidence="1">Uncharacterized protein</fullName>
    </submittedName>
</protein>
<dbReference type="EMBL" id="JANAKD010000162">
    <property type="protein sequence ID" value="KAJ3496774.1"/>
    <property type="molecule type" value="Genomic_DNA"/>
</dbReference>
<reference evidence="1" key="1">
    <citation type="submission" date="2022-07" db="EMBL/GenBank/DDBJ databases">
        <title>Genome Sequence of Lecanicillium saksenae.</title>
        <authorList>
            <person name="Buettner E."/>
        </authorList>
    </citation>
    <scope>NUCLEOTIDE SEQUENCE</scope>
    <source>
        <strain evidence="1">VT-O1</strain>
    </source>
</reference>
<gene>
    <name evidence="1" type="ORF">NLG97_g2412</name>
</gene>
<keyword evidence="2" id="KW-1185">Reference proteome</keyword>
<comment type="caution">
    <text evidence="1">The sequence shown here is derived from an EMBL/GenBank/DDBJ whole genome shotgun (WGS) entry which is preliminary data.</text>
</comment>